<dbReference type="EMBL" id="JXLN01014102">
    <property type="protein sequence ID" value="KPM09788.1"/>
    <property type="molecule type" value="Genomic_DNA"/>
</dbReference>
<reference evidence="1 2" key="1">
    <citation type="journal article" date="2015" name="Parasit. Vectors">
        <title>Draft genome of the scabies mite.</title>
        <authorList>
            <person name="Rider S.D.Jr."/>
            <person name="Morgan M.S."/>
            <person name="Arlian L.G."/>
        </authorList>
    </citation>
    <scope>NUCLEOTIDE SEQUENCE [LARGE SCALE GENOMIC DNA]</scope>
    <source>
        <strain evidence="1">Arlian Lab</strain>
    </source>
</reference>
<proteinExistence type="predicted"/>
<organism evidence="1 2">
    <name type="scientific">Sarcoptes scabiei</name>
    <name type="common">Itch mite</name>
    <name type="synonym">Acarus scabiei</name>
    <dbReference type="NCBI Taxonomy" id="52283"/>
    <lineage>
        <taxon>Eukaryota</taxon>
        <taxon>Metazoa</taxon>
        <taxon>Ecdysozoa</taxon>
        <taxon>Arthropoda</taxon>
        <taxon>Chelicerata</taxon>
        <taxon>Arachnida</taxon>
        <taxon>Acari</taxon>
        <taxon>Acariformes</taxon>
        <taxon>Sarcoptiformes</taxon>
        <taxon>Astigmata</taxon>
        <taxon>Psoroptidia</taxon>
        <taxon>Sarcoptoidea</taxon>
        <taxon>Sarcoptidae</taxon>
        <taxon>Sarcoptinae</taxon>
        <taxon>Sarcoptes</taxon>
    </lineage>
</organism>
<dbReference type="Proteomes" id="UP000616769">
    <property type="component" value="Unassembled WGS sequence"/>
</dbReference>
<name>A0A132AFM1_SARSC</name>
<evidence type="ECO:0000313" key="1">
    <source>
        <dbReference type="EMBL" id="KPM09788.1"/>
    </source>
</evidence>
<sequence>MKKNLNSIPLYFNFIICFVLIKDCTSTGYGGSAKTGVIVEQPIYNEPKVWQEPVLQGPKVWQEPVLQGPKVWKEQVYQEQKVWKEPVYQGPKVWKEPILPEPKVWKEPNNPVVVKVINQQPEILEDPKTTWRRYKTLRKIEKKERWRARKEEKWRRKEERRHRYHKRDTSEIGQVTNLTKRSSKWPYKNQYRKHKKYRKSDKHWRYRRNSGSYQAQQQVYGPEEFQEESWRNEYGPKEVIVSEEAFPSQSYHKEEKILAQKASIPKEVIVGEKAGGYGAPKVVQEVKKIVTKQHHYSEPEIVPELPPVQEYKTKVESNGPAIKKIEEERYEEVRPEYGKIAVKEVIPEQIGTKIWKEEPVSSVEKFIPEQIASSQGGIGYDSPKISSTIEKTITKEHYPKPQPIVPEQQQWQDEPRISSTIEKTITKEHYPKPQPIVPEQQQWQDEPKISTKIEKTITKEQYPEPQPIVPEQKWQDEPQIIQPSYGKKEIVAEETVAYGPQIGAKKYPEPIVPVIAPKAKIHSSKTIQISTAVCNKVVDGLLKDFQPKFSSHMSKYVINRVEPIRVNRWGNIRLYDGHMKKIHNLKREGNFRSTTLGNNQYLIEGTIHIPEPTCEFMADAKMYNRLKFQNECVRLAAKDASFRVGLLVNKNRGSVHVAEMEPLDLKGLHLEDERGNVKNLRWPLSKVNPWQLELHREQFMGMLTNELCDQLRSMVHEPKIKQVIIDQL</sequence>
<evidence type="ECO:0000313" key="2">
    <source>
        <dbReference type="Proteomes" id="UP000616769"/>
    </source>
</evidence>
<gene>
    <name evidence="1" type="ORF">QR98_0083330</name>
</gene>
<comment type="caution">
    <text evidence="1">The sequence shown here is derived from an EMBL/GenBank/DDBJ whole genome shotgun (WGS) entry which is preliminary data.</text>
</comment>
<protein>
    <submittedName>
        <fullName evidence="1">Uncharacterized protein</fullName>
    </submittedName>
</protein>
<dbReference type="AlphaFoldDB" id="A0A132AFM1"/>
<dbReference type="VEuPathDB" id="VectorBase:SSCA000057"/>
<accession>A0A132AFM1</accession>
<dbReference type="OrthoDB" id="6516314at2759"/>